<organism evidence="2 3">
    <name type="scientific">Argiope bruennichi</name>
    <name type="common">Wasp spider</name>
    <name type="synonym">Aranea bruennichi</name>
    <dbReference type="NCBI Taxonomy" id="94029"/>
    <lineage>
        <taxon>Eukaryota</taxon>
        <taxon>Metazoa</taxon>
        <taxon>Ecdysozoa</taxon>
        <taxon>Arthropoda</taxon>
        <taxon>Chelicerata</taxon>
        <taxon>Arachnida</taxon>
        <taxon>Araneae</taxon>
        <taxon>Araneomorphae</taxon>
        <taxon>Entelegynae</taxon>
        <taxon>Araneoidea</taxon>
        <taxon>Araneidae</taxon>
        <taxon>Argiope</taxon>
    </lineage>
</organism>
<feature type="signal peptide" evidence="1">
    <location>
        <begin position="1"/>
        <end position="15"/>
    </location>
</feature>
<protein>
    <submittedName>
        <fullName evidence="2">Uncharacterized protein</fullName>
    </submittedName>
</protein>
<feature type="chain" id="PRO_5035822542" evidence="1">
    <location>
        <begin position="16"/>
        <end position="234"/>
    </location>
</feature>
<keyword evidence="3" id="KW-1185">Reference proteome</keyword>
<comment type="caution">
    <text evidence="2">The sequence shown here is derived from an EMBL/GenBank/DDBJ whole genome shotgun (WGS) entry which is preliminary data.</text>
</comment>
<proteinExistence type="predicted"/>
<dbReference type="EMBL" id="JABXBU010000015">
    <property type="protein sequence ID" value="KAF8787615.1"/>
    <property type="molecule type" value="Genomic_DNA"/>
</dbReference>
<keyword evidence="1" id="KW-0732">Signal</keyword>
<reference evidence="2" key="2">
    <citation type="submission" date="2020-06" db="EMBL/GenBank/DDBJ databases">
        <authorList>
            <person name="Sheffer M."/>
        </authorList>
    </citation>
    <scope>NUCLEOTIDE SEQUENCE</scope>
</reference>
<evidence type="ECO:0000256" key="1">
    <source>
        <dbReference type="SAM" id="SignalP"/>
    </source>
</evidence>
<name>A0A8T0FBG4_ARGBR</name>
<accession>A0A8T0FBG4</accession>
<evidence type="ECO:0000313" key="2">
    <source>
        <dbReference type="EMBL" id="KAF8787615.1"/>
    </source>
</evidence>
<dbReference type="Proteomes" id="UP000807504">
    <property type="component" value="Unassembled WGS sequence"/>
</dbReference>
<reference evidence="2" key="1">
    <citation type="journal article" date="2020" name="bioRxiv">
        <title>Chromosome-level reference genome of the European wasp spider Argiope bruennichi: a resource for studies on range expansion and evolutionary adaptation.</title>
        <authorList>
            <person name="Sheffer M.M."/>
            <person name="Hoppe A."/>
            <person name="Krehenwinkel H."/>
            <person name="Uhl G."/>
            <person name="Kuss A.W."/>
            <person name="Jensen L."/>
            <person name="Jensen C."/>
            <person name="Gillespie R.G."/>
            <person name="Hoff K.J."/>
            <person name="Prost S."/>
        </authorList>
    </citation>
    <scope>NUCLEOTIDE SEQUENCE</scope>
</reference>
<evidence type="ECO:0000313" key="3">
    <source>
        <dbReference type="Proteomes" id="UP000807504"/>
    </source>
</evidence>
<dbReference type="AlphaFoldDB" id="A0A8T0FBG4"/>
<gene>
    <name evidence="2" type="ORF">HNY73_009194</name>
</gene>
<sequence length="234" mass="21841">MLVFVICTVLVAIHCQRLGSPPAARRYAGNGAYGSRGIGGYGSGASVASGPVGYAGRGAVNSRGSAGYQSGAPVVAAPVGYSGRGAVGGSGVGGYGAGASRNIGATAGAARVESVFVICAVVVVVHSQRLGSPPAAGGYAGNRAYGGRGIGGYGSGASVASGPIGYAGRGAINSRGSAGYGSGAPVVAAPVGYSGQGAVGGRGVGGYGTGASRSIGASIGSRIGGGSAAFGRSY</sequence>